<reference evidence="2 3" key="1">
    <citation type="submission" date="2016-04" db="EMBL/GenBank/DDBJ databases">
        <authorList>
            <consortium name="Pathogen Informatics"/>
        </authorList>
    </citation>
    <scope>NUCLEOTIDE SEQUENCE [LARGE SCALE GENOMIC DNA]</scope>
    <source>
        <strain evidence="2 3">H044680328</strain>
    </source>
</reference>
<accession>A0A157QIU6</accession>
<name>A0A157QIU6_9BORD</name>
<keyword evidence="2" id="KW-0456">Lyase</keyword>
<evidence type="ECO:0000256" key="1">
    <source>
        <dbReference type="PIRSR" id="PIRSR605493-1"/>
    </source>
</evidence>
<feature type="binding site" evidence="1">
    <location>
        <position position="112"/>
    </location>
    <ligand>
        <name>substrate</name>
    </ligand>
</feature>
<dbReference type="GO" id="GO:0016829">
    <property type="term" value="F:lyase activity"/>
    <property type="evidence" value="ECO:0007669"/>
    <property type="project" value="UniProtKB-KW"/>
</dbReference>
<keyword evidence="1" id="KW-0479">Metal-binding</keyword>
<dbReference type="GO" id="GO:0046872">
    <property type="term" value="F:metal ion binding"/>
    <property type="evidence" value="ECO:0007669"/>
    <property type="project" value="UniProtKB-KW"/>
</dbReference>
<dbReference type="STRING" id="123899.SAMEA3906487_00633"/>
<dbReference type="PATRIC" id="fig|123899.6.peg.607"/>
<dbReference type="PANTHER" id="PTHR33254:SF16">
    <property type="entry name" value="BLR3842 PROTEIN"/>
    <property type="match status" value="1"/>
</dbReference>
<dbReference type="KEGG" id="btrm:SAMEA390648700633"/>
<keyword evidence="3" id="KW-1185">Reference proteome</keyword>
<dbReference type="InterPro" id="IPR036704">
    <property type="entry name" value="RraA/RraA-like_sf"/>
</dbReference>
<dbReference type="OrthoDB" id="8717144at2"/>
<dbReference type="EC" id="4.1.1.3" evidence="2"/>
<dbReference type="PANTHER" id="PTHR33254">
    <property type="entry name" value="4-HYDROXY-4-METHYL-2-OXOGLUTARATE ALDOLASE 3-RELATED"/>
    <property type="match status" value="1"/>
</dbReference>
<dbReference type="Pfam" id="PF03737">
    <property type="entry name" value="RraA-like"/>
    <property type="match status" value="1"/>
</dbReference>
<organism evidence="2 3">
    <name type="scientific">Bordetella trematum</name>
    <dbReference type="NCBI Taxonomy" id="123899"/>
    <lineage>
        <taxon>Bacteria</taxon>
        <taxon>Pseudomonadati</taxon>
        <taxon>Pseudomonadota</taxon>
        <taxon>Betaproteobacteria</taxon>
        <taxon>Burkholderiales</taxon>
        <taxon>Alcaligenaceae</taxon>
        <taxon>Bordetella</taxon>
    </lineage>
</organism>
<evidence type="ECO:0000313" key="3">
    <source>
        <dbReference type="Proteomes" id="UP000076825"/>
    </source>
</evidence>
<dbReference type="SUPFAM" id="SSF89562">
    <property type="entry name" value="RraA-like"/>
    <property type="match status" value="1"/>
</dbReference>
<protein>
    <submittedName>
        <fullName evidence="2">Aldolase</fullName>
        <ecNumber evidence="2">4.1.1.3</ecNumber>
    </submittedName>
</protein>
<evidence type="ECO:0000313" key="2">
    <source>
        <dbReference type="EMBL" id="SAI67194.1"/>
    </source>
</evidence>
<comment type="cofactor">
    <cofactor evidence="1">
        <name>Mg(2+)</name>
        <dbReference type="ChEBI" id="CHEBI:18420"/>
    </cofactor>
</comment>
<dbReference type="GeneID" id="56587959"/>
<feature type="binding site" evidence="1">
    <location>
        <begin position="90"/>
        <end position="93"/>
    </location>
    <ligand>
        <name>substrate</name>
    </ligand>
</feature>
<gene>
    <name evidence="2" type="primary">proA_1</name>
    <name evidence="2" type="ORF">SAMEA3906487_00633</name>
</gene>
<sequence length="220" mass="23117">MPDTKIDYPALYEAYAKVASATAHEAMGRRGAVQSTVKPIRLGMRLLGRAFTCSCPPGDNLTLHAALKMAQRGDVIVCDAGGYTEQGLFGDVMASCAMGMGIAGLLVDGGVRDSATIHEVGFPVFSCGVSIKGAVKETLGTLNQPVVIGGVTVHPGDLVIGDDDGVVIVPIGEARALIAACEEREAKETRFRSELLTGKTTWDMLNLGDIIKRKGITLDI</sequence>
<keyword evidence="1" id="KW-0460">Magnesium</keyword>
<dbReference type="AlphaFoldDB" id="A0A157QIU6"/>
<dbReference type="NCBIfam" id="NF006731">
    <property type="entry name" value="PRK09262.1"/>
    <property type="match status" value="1"/>
</dbReference>
<feature type="binding site" evidence="1">
    <location>
        <position position="113"/>
    </location>
    <ligand>
        <name>Mg(2+)</name>
        <dbReference type="ChEBI" id="CHEBI:18420"/>
    </ligand>
</feature>
<dbReference type="Gene3D" id="3.50.30.40">
    <property type="entry name" value="Ribonuclease E inhibitor RraA/RraA-like"/>
    <property type="match status" value="1"/>
</dbReference>
<dbReference type="EMBL" id="LT546645">
    <property type="protein sequence ID" value="SAI67194.1"/>
    <property type="molecule type" value="Genomic_DNA"/>
</dbReference>
<proteinExistence type="predicted"/>
<dbReference type="eggNOG" id="COG0684">
    <property type="taxonomic scope" value="Bacteria"/>
</dbReference>
<dbReference type="InterPro" id="IPR005493">
    <property type="entry name" value="RraA/RraA-like"/>
</dbReference>
<dbReference type="Proteomes" id="UP000076825">
    <property type="component" value="Chromosome 1"/>
</dbReference>
<dbReference type="CDD" id="cd16841">
    <property type="entry name" value="RraA_family"/>
    <property type="match status" value="1"/>
</dbReference>
<dbReference type="RefSeq" id="WP_025515671.1">
    <property type="nucleotide sequence ID" value="NZ_CP016340.1"/>
</dbReference>